<dbReference type="AlphaFoldDB" id="T1FA41"/>
<sequence>MIDICCLQETRRKSNGVCHVNSDKEKYKLFWNGQKTAKNGVGIIVREPLAQEVLDIERINSHDLFDIAHANALSMISVAEDRKFLLIQQQKGIRESMAGTDTKKQNEKAVLLISSSSSAEEIQKTGQDRYADDEVLVEGYSYQTPAKRKRDAKLASGSGEAQAEAVHTALEDWDIKSSVRAMCFDTTSSNSGRIVGACVLLEQNLRKGLLSLACRHPIMELIINAVYQVCLGDISSPEISGTEPLFFANRYLAESQPRDDYREFLGLVVIFLALSQQEESDSWHLGPCMLAGSQNNFGNREKNGKCHENYINTEPAQQDHTKRITVDLPAFTRKKFEDFFLAKSFTLFQLMELPHEFLNEDPDIWEAQEDYQQASEAVHSMSMVNDHAERGVTLIQEVSGITIKDESHLQFLLLTVEQHRQAYPGSKKHTLLKLRPSTSSVSSVARHKLSALNSCIIKSSLLFDYI</sequence>
<protein>
    <submittedName>
        <fullName evidence="1 2">Uncharacterized protein</fullName>
    </submittedName>
</protein>
<reference evidence="3" key="1">
    <citation type="submission" date="2012-12" db="EMBL/GenBank/DDBJ databases">
        <authorList>
            <person name="Hellsten U."/>
            <person name="Grimwood J."/>
            <person name="Chapman J.A."/>
            <person name="Shapiro H."/>
            <person name="Aerts A."/>
            <person name="Otillar R.P."/>
            <person name="Terry A.Y."/>
            <person name="Boore J.L."/>
            <person name="Simakov O."/>
            <person name="Marletaz F."/>
            <person name="Cho S.-J."/>
            <person name="Edsinger-Gonzales E."/>
            <person name="Havlak P."/>
            <person name="Kuo D.-H."/>
            <person name="Larsson T."/>
            <person name="Lv J."/>
            <person name="Arendt D."/>
            <person name="Savage R."/>
            <person name="Osoegawa K."/>
            <person name="de Jong P."/>
            <person name="Lindberg D.R."/>
            <person name="Seaver E.C."/>
            <person name="Weisblat D.A."/>
            <person name="Putnam N.H."/>
            <person name="Grigoriev I.V."/>
            <person name="Rokhsar D.S."/>
        </authorList>
    </citation>
    <scope>NUCLEOTIDE SEQUENCE</scope>
</reference>
<dbReference type="KEGG" id="hro:HELRODRAFT_176074"/>
<dbReference type="PANTHER" id="PTHR46113:SF1">
    <property type="entry name" value="PEPTIDASE M17 LEUCYL AMINOPEPTIDASE N-TERMINAL DOMAIN-CONTAINING PROTEIN"/>
    <property type="match status" value="1"/>
</dbReference>
<dbReference type="Proteomes" id="UP000015101">
    <property type="component" value="Unassembled WGS sequence"/>
</dbReference>
<proteinExistence type="predicted"/>
<evidence type="ECO:0000313" key="3">
    <source>
        <dbReference type="Proteomes" id="UP000015101"/>
    </source>
</evidence>
<dbReference type="eggNOG" id="ENOG502RZ3S">
    <property type="taxonomic scope" value="Eukaryota"/>
</dbReference>
<dbReference type="RefSeq" id="XP_009021664.1">
    <property type="nucleotide sequence ID" value="XM_009023416.1"/>
</dbReference>
<dbReference type="EnsemblMetazoa" id="HelroT176074">
    <property type="protein sequence ID" value="HelroP176074"/>
    <property type="gene ID" value="HelroG176074"/>
</dbReference>
<dbReference type="GeneID" id="20205690"/>
<keyword evidence="3" id="KW-1185">Reference proteome</keyword>
<dbReference type="HOGENOM" id="CLU_587000_0_0_1"/>
<dbReference type="EMBL" id="AMQM01005536">
    <property type="status" value="NOT_ANNOTATED_CDS"/>
    <property type="molecule type" value="Genomic_DNA"/>
</dbReference>
<evidence type="ECO:0000313" key="2">
    <source>
        <dbReference type="EnsemblMetazoa" id="HelroP176074"/>
    </source>
</evidence>
<dbReference type="PANTHER" id="PTHR46113">
    <property type="entry name" value="SNAC DOMAIN-CONTAINING PROTEIN"/>
    <property type="match status" value="1"/>
</dbReference>
<name>T1FA41_HELRO</name>
<accession>T1FA41</accession>
<dbReference type="InterPro" id="IPR036691">
    <property type="entry name" value="Endo/exonu/phosph_ase_sf"/>
</dbReference>
<dbReference type="InParanoid" id="T1FA41"/>
<dbReference type="OrthoDB" id="6626714at2759"/>
<reference evidence="2" key="3">
    <citation type="submission" date="2015-06" db="UniProtKB">
        <authorList>
            <consortium name="EnsemblMetazoa"/>
        </authorList>
    </citation>
    <scope>IDENTIFICATION</scope>
</reference>
<dbReference type="EMBL" id="KB096983">
    <property type="protein sequence ID" value="ESO00230.1"/>
    <property type="molecule type" value="Genomic_DNA"/>
</dbReference>
<dbReference type="Gene3D" id="3.60.10.10">
    <property type="entry name" value="Endonuclease/exonuclease/phosphatase"/>
    <property type="match status" value="1"/>
</dbReference>
<dbReference type="CTD" id="20205690"/>
<reference evidence="1 3" key="2">
    <citation type="journal article" date="2013" name="Nature">
        <title>Insights into bilaterian evolution from three spiralian genomes.</title>
        <authorList>
            <person name="Simakov O."/>
            <person name="Marletaz F."/>
            <person name="Cho S.J."/>
            <person name="Edsinger-Gonzales E."/>
            <person name="Havlak P."/>
            <person name="Hellsten U."/>
            <person name="Kuo D.H."/>
            <person name="Larsson T."/>
            <person name="Lv J."/>
            <person name="Arendt D."/>
            <person name="Savage R."/>
            <person name="Osoegawa K."/>
            <person name="de Jong P."/>
            <person name="Grimwood J."/>
            <person name="Chapman J.A."/>
            <person name="Shapiro H."/>
            <person name="Aerts A."/>
            <person name="Otillar R.P."/>
            <person name="Terry A.Y."/>
            <person name="Boore J.L."/>
            <person name="Grigoriev I.V."/>
            <person name="Lindberg D.R."/>
            <person name="Seaver E.C."/>
            <person name="Weisblat D.A."/>
            <person name="Putnam N.H."/>
            <person name="Rokhsar D.S."/>
        </authorList>
    </citation>
    <scope>NUCLEOTIDE SEQUENCE</scope>
</reference>
<organism evidence="2 3">
    <name type="scientific">Helobdella robusta</name>
    <name type="common">Californian leech</name>
    <dbReference type="NCBI Taxonomy" id="6412"/>
    <lineage>
        <taxon>Eukaryota</taxon>
        <taxon>Metazoa</taxon>
        <taxon>Spiralia</taxon>
        <taxon>Lophotrochozoa</taxon>
        <taxon>Annelida</taxon>
        <taxon>Clitellata</taxon>
        <taxon>Hirudinea</taxon>
        <taxon>Rhynchobdellida</taxon>
        <taxon>Glossiphoniidae</taxon>
        <taxon>Helobdella</taxon>
    </lineage>
</organism>
<evidence type="ECO:0000313" key="1">
    <source>
        <dbReference type="EMBL" id="ESO00230.1"/>
    </source>
</evidence>
<gene>
    <name evidence="2" type="primary">20205690</name>
    <name evidence="1" type="ORF">HELRODRAFT_176074</name>
</gene>